<dbReference type="Gene3D" id="2.160.20.10">
    <property type="entry name" value="Single-stranded right-handed beta-helix, Pectin lyase-like"/>
    <property type="match status" value="1"/>
</dbReference>
<protein>
    <submittedName>
        <fullName evidence="3">FirrV-1-B30</fullName>
    </submittedName>
</protein>
<dbReference type="SMART" id="SM00710">
    <property type="entry name" value="PbH1"/>
    <property type="match status" value="5"/>
</dbReference>
<accession>D7FKG0</accession>
<gene>
    <name evidence="3" type="ORF">Esi_0144_0017</name>
</gene>
<reference evidence="3 4" key="1">
    <citation type="journal article" date="2010" name="Nature">
        <title>The Ectocarpus genome and the independent evolution of multicellularity in brown algae.</title>
        <authorList>
            <person name="Cock J.M."/>
            <person name="Sterck L."/>
            <person name="Rouze P."/>
            <person name="Scornet D."/>
            <person name="Allen A.E."/>
            <person name="Amoutzias G."/>
            <person name="Anthouard V."/>
            <person name="Artiguenave F."/>
            <person name="Aury J.M."/>
            <person name="Badger J.H."/>
            <person name="Beszteri B."/>
            <person name="Billiau K."/>
            <person name="Bonnet E."/>
            <person name="Bothwell J.H."/>
            <person name="Bowler C."/>
            <person name="Boyen C."/>
            <person name="Brownlee C."/>
            <person name="Carrano C.J."/>
            <person name="Charrier B."/>
            <person name="Cho G.Y."/>
            <person name="Coelho S.M."/>
            <person name="Collen J."/>
            <person name="Corre E."/>
            <person name="Da Silva C."/>
            <person name="Delage L."/>
            <person name="Delaroque N."/>
            <person name="Dittami S.M."/>
            <person name="Doulbeau S."/>
            <person name="Elias M."/>
            <person name="Farnham G."/>
            <person name="Gachon C.M."/>
            <person name="Gschloessl B."/>
            <person name="Heesch S."/>
            <person name="Jabbari K."/>
            <person name="Jubin C."/>
            <person name="Kawai H."/>
            <person name="Kimura K."/>
            <person name="Kloareg B."/>
            <person name="Kupper F.C."/>
            <person name="Lang D."/>
            <person name="Le Bail A."/>
            <person name="Leblanc C."/>
            <person name="Lerouge P."/>
            <person name="Lohr M."/>
            <person name="Lopez P.J."/>
            <person name="Martens C."/>
            <person name="Maumus F."/>
            <person name="Michel G."/>
            <person name="Miranda-Saavedra D."/>
            <person name="Morales J."/>
            <person name="Moreau H."/>
            <person name="Motomura T."/>
            <person name="Nagasato C."/>
            <person name="Napoli C.A."/>
            <person name="Nelson D.R."/>
            <person name="Nyvall-Collen P."/>
            <person name="Peters A.F."/>
            <person name="Pommier C."/>
            <person name="Potin P."/>
            <person name="Poulain J."/>
            <person name="Quesneville H."/>
            <person name="Read B."/>
            <person name="Rensing S.A."/>
            <person name="Ritter A."/>
            <person name="Rousvoal S."/>
            <person name="Samanta M."/>
            <person name="Samson G."/>
            <person name="Schroeder D.C."/>
            <person name="Segurens B."/>
            <person name="Strittmatter M."/>
            <person name="Tonon T."/>
            <person name="Tregear J.W."/>
            <person name="Valentin K."/>
            <person name="von Dassow P."/>
            <person name="Yamagishi T."/>
            <person name="Van de Peer Y."/>
            <person name="Wincker P."/>
        </authorList>
    </citation>
    <scope>NUCLEOTIDE SEQUENCE [LARGE SCALE GENOMIC DNA]</scope>
    <source>
        <strain evidence="4">Ec32 / CCAP1310/4</strain>
    </source>
</reference>
<organism evidence="3 4">
    <name type="scientific">Ectocarpus siliculosus</name>
    <name type="common">Brown alga</name>
    <name type="synonym">Conferva siliculosa</name>
    <dbReference type="NCBI Taxonomy" id="2880"/>
    <lineage>
        <taxon>Eukaryota</taxon>
        <taxon>Sar</taxon>
        <taxon>Stramenopiles</taxon>
        <taxon>Ochrophyta</taxon>
        <taxon>PX clade</taxon>
        <taxon>Phaeophyceae</taxon>
        <taxon>Ectocarpales</taxon>
        <taxon>Ectocarpaceae</taxon>
        <taxon>Ectocarpus</taxon>
    </lineage>
</organism>
<feature type="compositionally biased region" description="Acidic residues" evidence="1">
    <location>
        <begin position="386"/>
        <end position="408"/>
    </location>
</feature>
<dbReference type="EMBL" id="FN649751">
    <property type="protein sequence ID" value="CBJ29362.1"/>
    <property type="molecule type" value="Genomic_DNA"/>
</dbReference>
<evidence type="ECO:0000259" key="2">
    <source>
        <dbReference type="Pfam" id="PF00754"/>
    </source>
</evidence>
<name>D7FKG0_ECTSI</name>
<dbReference type="InterPro" id="IPR000421">
    <property type="entry name" value="FA58C"/>
</dbReference>
<proteinExistence type="predicted"/>
<dbReference type="InterPro" id="IPR011050">
    <property type="entry name" value="Pectin_lyase_fold/virulence"/>
</dbReference>
<sequence length="766" mass="83874">MNQVIAPATATTYEISPGDDYEETCLKMVQPGDTCYFLSGDHKFDGMTQVHGTEKNRITLTGDSDACLKGSNTQDRLFQIAHDYYTVKDICFDGYHEDDDEYVSSAIYILGADKARKKDSNGEKASVTGTQLFDLEIKNFDEECIHFRYFVTQTEVSGCTVQHCGKHSFEEGGGGKVGEGIYIGTALDQVDDNKTPEPKLRTVSADNIDADVTKHNWIHHNTFRTYGNECVDIKEGSRENLVEYNICEQQHDANSGCFGSRGSANTFRWNKISHCVGAGFRFGGDADYGVDNNAYGNEINDAAYGAYNVMAYPQGQICKNKHSDIDYAFVGDYKKNFDSEAAIADCPDGSTPGDIENFSSSELPDDWDDQVVGATTTSSSSGAGDDGGDDGDDGDDDDDDEADDDDDDAKTVRGFADDTEVGILCAGVNCLPGVRAATAEEEKIFEIGTNSMAGTSGEGECGVVASIGKVKVEHVDNIDPSTSPSNLFDGDIDTYFSINRESTSMIMELEVEQEVDGISISFFMKDPSEDRVQTFSVSVRAADDTEYTTVISDRTSSGEKDVHQHFTFTGTTTKYIKLTTNGNTFNNWSAFNEFEVCGEEVESNALFSGIRAAKKKLAQLEGDSVCVEPVKLAVQNAHVTDSSDSNNVRSIFDLNFHTWWASANTQNENPMENAKIRLHFQGDQNVSYVKIAFFDGHLASYHMDLYKRAAANKEWTSVLTGQVVEAVSTFQTFTIEETGVNVLYIVGLGNDVGNKFKVSEVEVYGC</sequence>
<dbReference type="Gene3D" id="2.60.120.260">
    <property type="entry name" value="Galactose-binding domain-like"/>
    <property type="match status" value="2"/>
</dbReference>
<dbReference type="SUPFAM" id="SSF49785">
    <property type="entry name" value="Galactose-binding domain-like"/>
    <property type="match status" value="2"/>
</dbReference>
<dbReference type="EMBL" id="FN648026">
    <property type="protein sequence ID" value="CBJ29362.1"/>
    <property type="molecule type" value="Genomic_DNA"/>
</dbReference>
<dbReference type="SUPFAM" id="SSF51126">
    <property type="entry name" value="Pectin lyase-like"/>
    <property type="match status" value="1"/>
</dbReference>
<dbReference type="InterPro" id="IPR012334">
    <property type="entry name" value="Pectin_lyas_fold"/>
</dbReference>
<dbReference type="InterPro" id="IPR006626">
    <property type="entry name" value="PbH1"/>
</dbReference>
<dbReference type="Proteomes" id="UP000002630">
    <property type="component" value="Linkage Group LG26"/>
</dbReference>
<evidence type="ECO:0000256" key="1">
    <source>
        <dbReference type="SAM" id="MobiDB-lite"/>
    </source>
</evidence>
<dbReference type="AlphaFoldDB" id="D7FKG0"/>
<feature type="domain" description="F5/8 type C" evidence="2">
    <location>
        <begin position="479"/>
        <end position="594"/>
    </location>
</feature>
<dbReference type="Pfam" id="PF00754">
    <property type="entry name" value="F5_F8_type_C"/>
    <property type="match status" value="1"/>
</dbReference>
<evidence type="ECO:0000313" key="4">
    <source>
        <dbReference type="Proteomes" id="UP000002630"/>
    </source>
</evidence>
<evidence type="ECO:0000313" key="3">
    <source>
        <dbReference type="EMBL" id="CBJ29362.1"/>
    </source>
</evidence>
<feature type="region of interest" description="Disordered" evidence="1">
    <location>
        <begin position="345"/>
        <end position="413"/>
    </location>
</feature>
<keyword evidence="4" id="KW-1185">Reference proteome</keyword>
<dbReference type="InterPro" id="IPR008979">
    <property type="entry name" value="Galactose-bd-like_sf"/>
</dbReference>
<dbReference type="InParanoid" id="D7FKG0"/>